<dbReference type="AlphaFoldDB" id="A0A5C6PC28"/>
<dbReference type="InterPro" id="IPR059068">
    <property type="entry name" value="TPR_P4H"/>
</dbReference>
<comment type="similarity">
    <text evidence="5">Belongs to the P4HA family.</text>
</comment>
<evidence type="ECO:0000256" key="1">
    <source>
        <dbReference type="ARBA" id="ARBA00001954"/>
    </source>
</evidence>
<dbReference type="GO" id="GO:0005506">
    <property type="term" value="F:iron ion binding"/>
    <property type="evidence" value="ECO:0007669"/>
    <property type="project" value="InterPro"/>
</dbReference>
<dbReference type="PANTHER" id="PTHR10869:SF223">
    <property type="entry name" value="PROLYL 4-HYDROXYLASE SUBUNIT ALPHA-3"/>
    <property type="match status" value="1"/>
</dbReference>
<comment type="cofactor">
    <cofactor evidence="1">
        <name>Fe(2+)</name>
        <dbReference type="ChEBI" id="CHEBI:29033"/>
    </cofactor>
</comment>
<keyword evidence="8 20" id="KW-0732">Signal</keyword>
<organism evidence="22 23">
    <name type="scientific">Takifugu flavidus</name>
    <name type="common">sansaifugu</name>
    <dbReference type="NCBI Taxonomy" id="433684"/>
    <lineage>
        <taxon>Eukaryota</taxon>
        <taxon>Metazoa</taxon>
        <taxon>Chordata</taxon>
        <taxon>Craniata</taxon>
        <taxon>Vertebrata</taxon>
        <taxon>Euteleostomi</taxon>
        <taxon>Actinopterygii</taxon>
        <taxon>Neopterygii</taxon>
        <taxon>Teleostei</taxon>
        <taxon>Neoteleostei</taxon>
        <taxon>Acanthomorphata</taxon>
        <taxon>Eupercaria</taxon>
        <taxon>Tetraodontiformes</taxon>
        <taxon>Tetradontoidea</taxon>
        <taxon>Tetraodontidae</taxon>
        <taxon>Takifugu</taxon>
    </lineage>
</organism>
<keyword evidence="14" id="KW-0408">Iron</keyword>
<dbReference type="Pfam" id="PF13640">
    <property type="entry name" value="2OG-FeII_Oxy_3"/>
    <property type="match status" value="1"/>
</dbReference>
<evidence type="ECO:0000259" key="21">
    <source>
        <dbReference type="PROSITE" id="PS51471"/>
    </source>
</evidence>
<dbReference type="Proteomes" id="UP000324091">
    <property type="component" value="Chromosome 12"/>
</dbReference>
<dbReference type="InterPro" id="IPR044862">
    <property type="entry name" value="Pro_4_hyd_alph_FE2OG_OXY"/>
</dbReference>
<evidence type="ECO:0000256" key="13">
    <source>
        <dbReference type="ARBA" id="ARBA00023002"/>
    </source>
</evidence>
<accession>A0A5C6PC28</accession>
<protein>
    <recommendedName>
        <fullName evidence="18">Prolyl 4-hydroxylase subunit alpha-3</fullName>
        <ecNumber evidence="6">1.14.11.2</ecNumber>
    </recommendedName>
    <alternativeName>
        <fullName evidence="19">Procollagen-proline,2-oxoglutarate-4-dioxygenase subunit alpha-3</fullName>
    </alternativeName>
</protein>
<dbReference type="Gene3D" id="1.25.40.10">
    <property type="entry name" value="Tetratricopeptide repeat domain"/>
    <property type="match status" value="1"/>
</dbReference>
<dbReference type="Pfam" id="PF08336">
    <property type="entry name" value="P4Ha_N"/>
    <property type="match status" value="1"/>
</dbReference>
<evidence type="ECO:0000256" key="5">
    <source>
        <dbReference type="ARBA" id="ARBA00006511"/>
    </source>
</evidence>
<evidence type="ECO:0000256" key="11">
    <source>
        <dbReference type="ARBA" id="ARBA00022896"/>
    </source>
</evidence>
<keyword evidence="12" id="KW-0223">Dioxygenase</keyword>
<dbReference type="InterPro" id="IPR006620">
    <property type="entry name" value="Pro_4_hyd_alph"/>
</dbReference>
<dbReference type="SMART" id="SM00702">
    <property type="entry name" value="P4Hc"/>
    <property type="match status" value="1"/>
</dbReference>
<proteinExistence type="inferred from homology"/>
<dbReference type="EMBL" id="RHFK02000004">
    <property type="protein sequence ID" value="TWW76993.1"/>
    <property type="molecule type" value="Genomic_DNA"/>
</dbReference>
<evidence type="ECO:0000256" key="10">
    <source>
        <dbReference type="ARBA" id="ARBA00022824"/>
    </source>
</evidence>
<evidence type="ECO:0000256" key="4">
    <source>
        <dbReference type="ARBA" id="ARBA00004319"/>
    </source>
</evidence>
<dbReference type="PANTHER" id="PTHR10869">
    <property type="entry name" value="PROLYL 4-HYDROXYLASE ALPHA SUBUNIT"/>
    <property type="match status" value="1"/>
</dbReference>
<comment type="subcellular location">
    <subcellularLocation>
        <location evidence="4">Endoplasmic reticulum lumen</location>
    </subcellularLocation>
</comment>
<evidence type="ECO:0000256" key="15">
    <source>
        <dbReference type="ARBA" id="ARBA00023180"/>
    </source>
</evidence>
<evidence type="ECO:0000256" key="14">
    <source>
        <dbReference type="ARBA" id="ARBA00023004"/>
    </source>
</evidence>
<gene>
    <name evidence="22" type="ORF">D4764_12G0003830</name>
</gene>
<keyword evidence="7" id="KW-0479">Metal-binding</keyword>
<dbReference type="GO" id="GO:0005788">
    <property type="term" value="C:endoplasmic reticulum lumen"/>
    <property type="evidence" value="ECO:0007669"/>
    <property type="project" value="UniProtKB-SubCell"/>
</dbReference>
<dbReference type="InterPro" id="IPR011990">
    <property type="entry name" value="TPR-like_helical_dom_sf"/>
</dbReference>
<comment type="catalytic activity">
    <reaction evidence="16">
        <text>L-prolyl-[collagen] + 2-oxoglutarate + O2 = trans-4-hydroxy-L-prolyl-[collagen] + succinate + CO2</text>
        <dbReference type="Rhea" id="RHEA:18945"/>
        <dbReference type="Rhea" id="RHEA-COMP:11676"/>
        <dbReference type="Rhea" id="RHEA-COMP:11680"/>
        <dbReference type="ChEBI" id="CHEBI:15379"/>
        <dbReference type="ChEBI" id="CHEBI:16526"/>
        <dbReference type="ChEBI" id="CHEBI:16810"/>
        <dbReference type="ChEBI" id="CHEBI:30031"/>
        <dbReference type="ChEBI" id="CHEBI:50342"/>
        <dbReference type="ChEBI" id="CHEBI:61965"/>
        <dbReference type="EC" id="1.14.11.2"/>
    </reaction>
    <physiologicalReaction direction="left-to-right" evidence="16">
        <dbReference type="Rhea" id="RHEA:18946"/>
    </physiologicalReaction>
</comment>
<evidence type="ECO:0000256" key="16">
    <source>
        <dbReference type="ARBA" id="ARBA00052531"/>
    </source>
</evidence>
<keyword evidence="10" id="KW-0256">Endoplasmic reticulum</keyword>
<feature type="chain" id="PRO_5022659802" description="Prolyl 4-hydroxylase subunit alpha-3" evidence="20">
    <location>
        <begin position="23"/>
        <end position="448"/>
    </location>
</feature>
<evidence type="ECO:0000313" key="22">
    <source>
        <dbReference type="EMBL" id="TWW76993.1"/>
    </source>
</evidence>
<dbReference type="FunFam" id="1.25.40.10:FF:000161">
    <property type="entry name" value="prolyl 4-hydroxylase subunit alpha-3 isoform X1"/>
    <property type="match status" value="1"/>
</dbReference>
<evidence type="ECO:0000256" key="20">
    <source>
        <dbReference type="SAM" id="SignalP"/>
    </source>
</evidence>
<keyword evidence="23" id="KW-1185">Reference proteome</keyword>
<evidence type="ECO:0000256" key="19">
    <source>
        <dbReference type="ARBA" id="ARBA00083477"/>
    </source>
</evidence>
<dbReference type="InterPro" id="IPR045054">
    <property type="entry name" value="P4HA-like"/>
</dbReference>
<name>A0A5C6PC28_9TELE</name>
<evidence type="ECO:0000256" key="2">
    <source>
        <dbReference type="ARBA" id="ARBA00001961"/>
    </source>
</evidence>
<dbReference type="Pfam" id="PF23558">
    <property type="entry name" value="TPR_P4H"/>
    <property type="match status" value="1"/>
</dbReference>
<dbReference type="GO" id="GO:0031418">
    <property type="term" value="F:L-ascorbic acid binding"/>
    <property type="evidence" value="ECO:0007669"/>
    <property type="project" value="UniProtKB-KW"/>
</dbReference>
<evidence type="ECO:0000256" key="9">
    <source>
        <dbReference type="ARBA" id="ARBA00022803"/>
    </source>
</evidence>
<keyword evidence="15" id="KW-0325">Glycoprotein</keyword>
<comment type="function">
    <text evidence="3">Catalyzes the post-translational formation of 4-hydroxyproline in -Xaa-Pro-Gly- sequences in collagens and other proteins.</text>
</comment>
<comment type="caution">
    <text evidence="22">The sequence shown here is derived from an EMBL/GenBank/DDBJ whole genome shotgun (WGS) entry which is preliminary data.</text>
</comment>
<dbReference type="EC" id="1.14.11.2" evidence="6"/>
<keyword evidence="13" id="KW-0560">Oxidoreductase</keyword>
<feature type="domain" description="Fe2OG dioxygenase" evidence="21">
    <location>
        <begin position="348"/>
        <end position="448"/>
    </location>
</feature>
<evidence type="ECO:0000256" key="18">
    <source>
        <dbReference type="ARBA" id="ARBA00070101"/>
    </source>
</evidence>
<evidence type="ECO:0000256" key="8">
    <source>
        <dbReference type="ARBA" id="ARBA00022729"/>
    </source>
</evidence>
<evidence type="ECO:0000256" key="6">
    <source>
        <dbReference type="ARBA" id="ARBA00012269"/>
    </source>
</evidence>
<evidence type="ECO:0000256" key="12">
    <source>
        <dbReference type="ARBA" id="ARBA00022964"/>
    </source>
</evidence>
<dbReference type="GO" id="GO:0004656">
    <property type="term" value="F:procollagen-proline 4-dioxygenase activity"/>
    <property type="evidence" value="ECO:0007669"/>
    <property type="project" value="UniProtKB-EC"/>
</dbReference>
<dbReference type="InterPro" id="IPR013547">
    <property type="entry name" value="P4H_N"/>
</dbReference>
<keyword evidence="11" id="KW-0847">Vitamin C</keyword>
<dbReference type="Gene3D" id="2.60.120.620">
    <property type="entry name" value="q2cbj1_9rhob like domain"/>
    <property type="match status" value="1"/>
</dbReference>
<evidence type="ECO:0000256" key="3">
    <source>
        <dbReference type="ARBA" id="ARBA00002035"/>
    </source>
</evidence>
<dbReference type="FunFam" id="2.60.120.620:FF:000013">
    <property type="entry name" value="Prolyl 4-hydroxylase subunit alpha 3"/>
    <property type="match status" value="1"/>
</dbReference>
<evidence type="ECO:0000256" key="7">
    <source>
        <dbReference type="ARBA" id="ARBA00022723"/>
    </source>
</evidence>
<comment type="cofactor">
    <cofactor evidence="2">
        <name>L-ascorbate</name>
        <dbReference type="ChEBI" id="CHEBI:38290"/>
    </cofactor>
</comment>
<sequence length="448" mass="50200">MKAPAWVCCSCSLLTVIHVSVGEMYTSLLNTKQAMSVERKLIDYLGTYIDQELERLEDIKRFYAKVSSLHAELYNSPATALTNPLVAFTLIKRLQSEWLHVVYSNEALENAQALRSGYEKEEADLPNLEDLQGAAKGLMRLQDVYSLQVPGLVRGRFQRVTNGRSVDIHLPAVSVQLSGDDCFLVGKVAYDQEDYYHSVQWLEESVRLFRGTGSKWSPENEGTLHDALDHLAFSHFMPVHFENPQLFCDNFANGHPGLLLRPVRREVLSLRPYVVLYHDFISDSESEEIKQHAQLGLRRSVVATGDKQATAEYRISKSAWLKGSAHSTVSRLDQKISMLTGLNVQHPHGEYLQVVNYGIGGHYEPHFDHATSPSSPVFKLKTGNRVATFMIYLSSVEAGGSTAFIYANFSVPVMKNAAIFWWNLHRNGEGDADTLHAGCPVLIGDKWG</sequence>
<evidence type="ECO:0000313" key="23">
    <source>
        <dbReference type="Proteomes" id="UP000324091"/>
    </source>
</evidence>
<reference evidence="22 23" key="1">
    <citation type="submission" date="2019-04" db="EMBL/GenBank/DDBJ databases">
        <title>Chromosome genome assembly for Takifugu flavidus.</title>
        <authorList>
            <person name="Xiao S."/>
        </authorList>
    </citation>
    <scope>NUCLEOTIDE SEQUENCE [LARGE SCALE GENOMIC DNA]</scope>
    <source>
        <strain evidence="22">HTHZ2018</strain>
        <tissue evidence="22">Muscle</tissue>
    </source>
</reference>
<feature type="signal peptide" evidence="20">
    <location>
        <begin position="1"/>
        <end position="22"/>
    </location>
</feature>
<keyword evidence="9" id="KW-0802">TPR repeat</keyword>
<dbReference type="Gene3D" id="6.10.140.1460">
    <property type="match status" value="1"/>
</dbReference>
<dbReference type="InterPro" id="IPR005123">
    <property type="entry name" value="Oxoglu/Fe-dep_dioxygenase_dom"/>
</dbReference>
<comment type="subunit">
    <text evidence="17">Heterotetramer of two alpha-3 chains and two beta chains (the beta chain is the multi-functional PDI).</text>
</comment>
<evidence type="ECO:0000256" key="17">
    <source>
        <dbReference type="ARBA" id="ARBA00066245"/>
    </source>
</evidence>
<dbReference type="PROSITE" id="PS51471">
    <property type="entry name" value="FE2OG_OXY"/>
    <property type="match status" value="1"/>
</dbReference>